<sequence length="334" mass="35580">MNIIQSLPRSLFQRRALALGLVLAGCLGGIGIAQAQNYPTKPVKVIINFPPGGVADQVARSITMSLSETMGQPFVVENKAGAGGNIGGEAAVRSPADGYTLLMTSGGMVSINPAIYPKMTFDPVKDLTPVAAAARVLVYLEVKPDLPVKDAKEFIAYLKANPGKLSYGSPGNGSSPHLAGELFKEKAQVDAVHVPYRGAAPAMQDLMGGQIDFMFDPGIGLQNVKAGKLRLLAIGSMKRSPLFPDVPTLDEVGLKDFTADTYFGFYAPTGTPAAIIEKLNTEINKVVRSDAFRDRLLNMGGEPAPMTPKEFGDKAHEDTERFGKLIHDRHIMGG</sequence>
<dbReference type="OrthoDB" id="8678477at2"/>
<dbReference type="InterPro" id="IPR005064">
    <property type="entry name" value="BUG"/>
</dbReference>
<dbReference type="AlphaFoldDB" id="A0A366H3B9"/>
<evidence type="ECO:0000256" key="1">
    <source>
        <dbReference type="ARBA" id="ARBA00006987"/>
    </source>
</evidence>
<organism evidence="2 3">
    <name type="scientific">Eoetvoesiella caeni</name>
    <dbReference type="NCBI Taxonomy" id="645616"/>
    <lineage>
        <taxon>Bacteria</taxon>
        <taxon>Pseudomonadati</taxon>
        <taxon>Pseudomonadota</taxon>
        <taxon>Betaproteobacteria</taxon>
        <taxon>Burkholderiales</taxon>
        <taxon>Alcaligenaceae</taxon>
        <taxon>Eoetvoesiella</taxon>
    </lineage>
</organism>
<dbReference type="Proteomes" id="UP000253628">
    <property type="component" value="Unassembled WGS sequence"/>
</dbReference>
<name>A0A366H3B9_9BURK</name>
<evidence type="ECO:0000313" key="2">
    <source>
        <dbReference type="EMBL" id="RBP35789.1"/>
    </source>
</evidence>
<reference evidence="2 3" key="1">
    <citation type="submission" date="2018-06" db="EMBL/GenBank/DDBJ databases">
        <title>Genomic Encyclopedia of Type Strains, Phase IV (KMG-IV): sequencing the most valuable type-strain genomes for metagenomic binning, comparative biology and taxonomic classification.</title>
        <authorList>
            <person name="Goeker M."/>
        </authorList>
    </citation>
    <scope>NUCLEOTIDE SEQUENCE [LARGE SCALE GENOMIC DNA]</scope>
    <source>
        <strain evidence="2 3">DSM 25520</strain>
    </source>
</reference>
<dbReference type="Gene3D" id="3.40.190.10">
    <property type="entry name" value="Periplasmic binding protein-like II"/>
    <property type="match status" value="1"/>
</dbReference>
<dbReference type="CDD" id="cd13578">
    <property type="entry name" value="PBP2_Bug27"/>
    <property type="match status" value="1"/>
</dbReference>
<dbReference type="Pfam" id="PF03401">
    <property type="entry name" value="TctC"/>
    <property type="match status" value="1"/>
</dbReference>
<keyword evidence="2" id="KW-0675">Receptor</keyword>
<dbReference type="RefSeq" id="WP_113934902.1">
    <property type="nucleotide sequence ID" value="NZ_JACCEU010000011.1"/>
</dbReference>
<dbReference type="PIRSF" id="PIRSF017082">
    <property type="entry name" value="YflP"/>
    <property type="match status" value="1"/>
</dbReference>
<gene>
    <name evidence="2" type="ORF">DFR37_11563</name>
</gene>
<dbReference type="SUPFAM" id="SSF53850">
    <property type="entry name" value="Periplasmic binding protein-like II"/>
    <property type="match status" value="1"/>
</dbReference>
<evidence type="ECO:0000313" key="3">
    <source>
        <dbReference type="Proteomes" id="UP000253628"/>
    </source>
</evidence>
<keyword evidence="3" id="KW-1185">Reference proteome</keyword>
<protein>
    <submittedName>
        <fullName evidence="2">Tripartite-type tricarboxylate transporter receptor subunit TctC</fullName>
    </submittedName>
</protein>
<comment type="similarity">
    <text evidence="1">Belongs to the UPF0065 (bug) family.</text>
</comment>
<comment type="caution">
    <text evidence="2">The sequence shown here is derived from an EMBL/GenBank/DDBJ whole genome shotgun (WGS) entry which is preliminary data.</text>
</comment>
<proteinExistence type="inferred from homology"/>
<dbReference type="PANTHER" id="PTHR42928">
    <property type="entry name" value="TRICARBOXYLATE-BINDING PROTEIN"/>
    <property type="match status" value="1"/>
</dbReference>
<dbReference type="InterPro" id="IPR042100">
    <property type="entry name" value="Bug_dom1"/>
</dbReference>
<dbReference type="Gene3D" id="3.40.190.150">
    <property type="entry name" value="Bordetella uptake gene, domain 1"/>
    <property type="match status" value="1"/>
</dbReference>
<dbReference type="EMBL" id="QNRQ01000015">
    <property type="protein sequence ID" value="RBP35789.1"/>
    <property type="molecule type" value="Genomic_DNA"/>
</dbReference>
<dbReference type="PANTHER" id="PTHR42928:SF5">
    <property type="entry name" value="BLR1237 PROTEIN"/>
    <property type="match status" value="1"/>
</dbReference>
<accession>A0A366H3B9</accession>